<dbReference type="GO" id="GO:0005524">
    <property type="term" value="F:ATP binding"/>
    <property type="evidence" value="ECO:0007669"/>
    <property type="project" value="UniProtKB-KW"/>
</dbReference>
<evidence type="ECO:0000256" key="1">
    <source>
        <dbReference type="ARBA" id="ARBA00012513"/>
    </source>
</evidence>
<organism evidence="8 9">
    <name type="scientific">Paraconexibacter algicola</name>
    <dbReference type="NCBI Taxonomy" id="2133960"/>
    <lineage>
        <taxon>Bacteria</taxon>
        <taxon>Bacillati</taxon>
        <taxon>Actinomycetota</taxon>
        <taxon>Thermoleophilia</taxon>
        <taxon>Solirubrobacterales</taxon>
        <taxon>Paraconexibacteraceae</taxon>
        <taxon>Paraconexibacter</taxon>
    </lineage>
</organism>
<reference evidence="8 9" key="1">
    <citation type="submission" date="2018-03" db="EMBL/GenBank/DDBJ databases">
        <title>Aquarubrobacter algicola gen. nov., sp. nov., a novel actinobacterium isolated from shallow eutrophic lake during the end of cyanobacterial harmful algal blooms.</title>
        <authorList>
            <person name="Chun S.J."/>
        </authorList>
    </citation>
    <scope>NUCLEOTIDE SEQUENCE [LARGE SCALE GENOMIC DNA]</scope>
    <source>
        <strain evidence="8 9">Seoho-28</strain>
    </source>
</reference>
<feature type="domain" description="Protein kinase" evidence="7">
    <location>
        <begin position="13"/>
        <end position="261"/>
    </location>
</feature>
<keyword evidence="9" id="KW-1185">Reference proteome</keyword>
<keyword evidence="5" id="KW-0418">Kinase</keyword>
<dbReference type="PANTHER" id="PTHR43289">
    <property type="entry name" value="MITOGEN-ACTIVATED PROTEIN KINASE KINASE KINASE 20-RELATED"/>
    <property type="match status" value="1"/>
</dbReference>
<keyword evidence="3" id="KW-0808">Transferase</keyword>
<dbReference type="InterPro" id="IPR000719">
    <property type="entry name" value="Prot_kinase_dom"/>
</dbReference>
<evidence type="ECO:0000256" key="2">
    <source>
        <dbReference type="ARBA" id="ARBA00022527"/>
    </source>
</evidence>
<dbReference type="SMART" id="SM00220">
    <property type="entry name" value="S_TKc"/>
    <property type="match status" value="1"/>
</dbReference>
<dbReference type="Proteomes" id="UP000240739">
    <property type="component" value="Unassembled WGS sequence"/>
</dbReference>
<protein>
    <recommendedName>
        <fullName evidence="1">non-specific serine/threonine protein kinase</fullName>
        <ecNumber evidence="1">2.7.11.1</ecNumber>
    </recommendedName>
</protein>
<dbReference type="EMBL" id="PYYB01000001">
    <property type="protein sequence ID" value="PTL58571.1"/>
    <property type="molecule type" value="Genomic_DNA"/>
</dbReference>
<dbReference type="Pfam" id="PF00069">
    <property type="entry name" value="Pkinase"/>
    <property type="match status" value="1"/>
</dbReference>
<dbReference type="OrthoDB" id="9762169at2"/>
<keyword evidence="4" id="KW-0547">Nucleotide-binding</keyword>
<dbReference type="PROSITE" id="PS50011">
    <property type="entry name" value="PROTEIN_KINASE_DOM"/>
    <property type="match status" value="1"/>
</dbReference>
<dbReference type="Gene3D" id="3.30.200.20">
    <property type="entry name" value="Phosphorylase Kinase, domain 1"/>
    <property type="match status" value="1"/>
</dbReference>
<dbReference type="EC" id="2.7.11.1" evidence="1"/>
<evidence type="ECO:0000256" key="5">
    <source>
        <dbReference type="ARBA" id="ARBA00022777"/>
    </source>
</evidence>
<keyword evidence="6" id="KW-0067">ATP-binding</keyword>
<evidence type="ECO:0000259" key="7">
    <source>
        <dbReference type="PROSITE" id="PS50011"/>
    </source>
</evidence>
<evidence type="ECO:0000256" key="4">
    <source>
        <dbReference type="ARBA" id="ARBA00022741"/>
    </source>
</evidence>
<gene>
    <name evidence="8" type="ORF">C7Y72_02300</name>
</gene>
<dbReference type="SUPFAM" id="SSF56112">
    <property type="entry name" value="Protein kinase-like (PK-like)"/>
    <property type="match status" value="1"/>
</dbReference>
<sequence>MTLQDTLPEIDGYVVERVVSRGAGSTVLRARHTALGRRVTIRLHLLAEGAQDDDLLRVVRGIAGIEHPGLTPVLDAGYLPGGRFYVVTAAVDAVPLADSAGTLTVGGLGRVLLDVARGLEAAHAVGIVHGEVRPASILVHRRGDGLLADLGDSRLSGATRVADDTLLERMRHLAPEAIAGRAEPRSDVFGLGGLALLALADQAPYEGADHGAVVVRRSAPVVIPELDAPWWPGAERVLARALALDPQERWPSPTAFVEAFLAATTDGSSTRVPLGRTVAHLPEIGSVTRIDRVLVASPEAQDATPTNTWRRIARAGLITASGMAVVALGLAGGRLLAPEPRPVAEIDGIAVPALLDAAPATFAGARAAITGRPEGAVPGTSTGLAVFPFGPPPDPLNRETLEGLGIDPTDTATVVAAGGTEILRYTAADGVVLARPARDRTLVARCASASQAICARTITTAALDGAVPPRLPTALVRGIQTVFEDLGEQRSEPVGGLQARRLEERIQGGRDLAETYRAARNALAELGPIAAVATDGVQRRLSSAATRWDRYSVALRQRAPTRRLRREALRADADLRESVRRLRRLGFRVGR</sequence>
<dbReference type="RefSeq" id="WP_107567009.1">
    <property type="nucleotide sequence ID" value="NZ_PYYB01000001.1"/>
</dbReference>
<evidence type="ECO:0000256" key="3">
    <source>
        <dbReference type="ARBA" id="ARBA00022679"/>
    </source>
</evidence>
<dbReference type="InterPro" id="IPR011009">
    <property type="entry name" value="Kinase-like_dom_sf"/>
</dbReference>
<dbReference type="PANTHER" id="PTHR43289:SF6">
    <property type="entry name" value="SERINE_THREONINE-PROTEIN KINASE NEKL-3"/>
    <property type="match status" value="1"/>
</dbReference>
<comment type="caution">
    <text evidence="8">The sequence shown here is derived from an EMBL/GenBank/DDBJ whole genome shotgun (WGS) entry which is preliminary data.</text>
</comment>
<name>A0A2T4UH45_9ACTN</name>
<evidence type="ECO:0000256" key="6">
    <source>
        <dbReference type="ARBA" id="ARBA00022840"/>
    </source>
</evidence>
<evidence type="ECO:0000313" key="9">
    <source>
        <dbReference type="Proteomes" id="UP000240739"/>
    </source>
</evidence>
<accession>A0A2T4UH45</accession>
<proteinExistence type="predicted"/>
<dbReference type="AlphaFoldDB" id="A0A2T4UH45"/>
<keyword evidence="2" id="KW-0723">Serine/threonine-protein kinase</keyword>
<dbReference type="GO" id="GO:0004674">
    <property type="term" value="F:protein serine/threonine kinase activity"/>
    <property type="evidence" value="ECO:0007669"/>
    <property type="project" value="UniProtKB-KW"/>
</dbReference>
<evidence type="ECO:0000313" key="8">
    <source>
        <dbReference type="EMBL" id="PTL58571.1"/>
    </source>
</evidence>
<dbReference type="Gene3D" id="1.10.510.10">
    <property type="entry name" value="Transferase(Phosphotransferase) domain 1"/>
    <property type="match status" value="1"/>
</dbReference>